<dbReference type="GO" id="GO:0005886">
    <property type="term" value="C:plasma membrane"/>
    <property type="evidence" value="ECO:0007669"/>
    <property type="project" value="UniProtKB-SubCell"/>
</dbReference>
<keyword evidence="4 7" id="KW-0812">Transmembrane</keyword>
<dbReference type="PROSITE" id="PS50850">
    <property type="entry name" value="MFS"/>
    <property type="match status" value="1"/>
</dbReference>
<feature type="transmembrane region" description="Helical" evidence="7">
    <location>
        <begin position="170"/>
        <end position="190"/>
    </location>
</feature>
<evidence type="ECO:0000256" key="5">
    <source>
        <dbReference type="ARBA" id="ARBA00022989"/>
    </source>
</evidence>
<feature type="transmembrane region" description="Helical" evidence="7">
    <location>
        <begin position="300"/>
        <end position="316"/>
    </location>
</feature>
<comment type="caution">
    <text evidence="9">The sequence shown here is derived from an EMBL/GenBank/DDBJ whole genome shotgun (WGS) entry which is preliminary data.</text>
</comment>
<feature type="transmembrane region" description="Helical" evidence="7">
    <location>
        <begin position="42"/>
        <end position="62"/>
    </location>
</feature>
<dbReference type="SUPFAM" id="SSF103473">
    <property type="entry name" value="MFS general substrate transporter"/>
    <property type="match status" value="1"/>
</dbReference>
<dbReference type="Proteomes" id="UP000035996">
    <property type="component" value="Unassembled WGS sequence"/>
</dbReference>
<feature type="transmembrane region" description="Helical" evidence="7">
    <location>
        <begin position="270"/>
        <end position="293"/>
    </location>
</feature>
<dbReference type="Pfam" id="PF07690">
    <property type="entry name" value="MFS_1"/>
    <property type="match status" value="1"/>
</dbReference>
<feature type="transmembrane region" description="Helical" evidence="7">
    <location>
        <begin position="322"/>
        <end position="340"/>
    </location>
</feature>
<evidence type="ECO:0000256" key="4">
    <source>
        <dbReference type="ARBA" id="ARBA00022692"/>
    </source>
</evidence>
<dbReference type="AlphaFoldDB" id="A0A0J6CXK2"/>
<keyword evidence="5 7" id="KW-1133">Transmembrane helix</keyword>
<dbReference type="PANTHER" id="PTHR23517:SF3">
    <property type="entry name" value="INTEGRAL MEMBRANE TRANSPORT PROTEIN"/>
    <property type="match status" value="1"/>
</dbReference>
<feature type="transmembrane region" description="Helical" evidence="7">
    <location>
        <begin position="141"/>
        <end position="164"/>
    </location>
</feature>
<dbReference type="STRING" id="157733.AB986_12630"/>
<proteinExistence type="predicted"/>
<feature type="transmembrane region" description="Helical" evidence="7">
    <location>
        <begin position="12"/>
        <end position="36"/>
    </location>
</feature>
<dbReference type="Gene3D" id="1.20.1250.20">
    <property type="entry name" value="MFS general substrate transporter like domains"/>
    <property type="match status" value="2"/>
</dbReference>
<dbReference type="RefSeq" id="WP_048311485.1">
    <property type="nucleotide sequence ID" value="NZ_CP119526.1"/>
</dbReference>
<feature type="transmembrane region" description="Helical" evidence="7">
    <location>
        <begin position="102"/>
        <end position="121"/>
    </location>
</feature>
<protein>
    <recommendedName>
        <fullName evidence="8">Major facilitator superfamily (MFS) profile domain-containing protein</fullName>
    </recommendedName>
</protein>
<evidence type="ECO:0000256" key="3">
    <source>
        <dbReference type="ARBA" id="ARBA00022475"/>
    </source>
</evidence>
<evidence type="ECO:0000313" key="9">
    <source>
        <dbReference type="EMBL" id="KMM36774.1"/>
    </source>
</evidence>
<dbReference type="GO" id="GO:0022857">
    <property type="term" value="F:transmembrane transporter activity"/>
    <property type="evidence" value="ECO:0007669"/>
    <property type="project" value="InterPro"/>
</dbReference>
<comment type="subcellular location">
    <subcellularLocation>
        <location evidence="1">Cell membrane</location>
        <topology evidence="1">Multi-pass membrane protein</topology>
    </subcellularLocation>
</comment>
<dbReference type="InterPro" id="IPR036259">
    <property type="entry name" value="MFS_trans_sf"/>
</dbReference>
<dbReference type="InterPro" id="IPR011701">
    <property type="entry name" value="MFS"/>
</dbReference>
<dbReference type="OrthoDB" id="9793283at2"/>
<evidence type="ECO:0000256" key="7">
    <source>
        <dbReference type="SAM" id="Phobius"/>
    </source>
</evidence>
<feature type="transmembrane region" description="Helical" evidence="7">
    <location>
        <begin position="74"/>
        <end position="96"/>
    </location>
</feature>
<keyword evidence="3" id="KW-1003">Cell membrane</keyword>
<dbReference type="PANTHER" id="PTHR23517">
    <property type="entry name" value="RESISTANCE PROTEIN MDTM, PUTATIVE-RELATED-RELATED"/>
    <property type="match status" value="1"/>
</dbReference>
<feature type="domain" description="Major facilitator superfamily (MFS) profile" evidence="8">
    <location>
        <begin position="1"/>
        <end position="412"/>
    </location>
</feature>
<keyword evidence="2" id="KW-0813">Transport</keyword>
<dbReference type="EMBL" id="LELK01000004">
    <property type="protein sequence ID" value="KMM36774.1"/>
    <property type="molecule type" value="Genomic_DNA"/>
</dbReference>
<organism evidence="9 10">
    <name type="scientific">Guptibacillus hwajinpoensis</name>
    <dbReference type="NCBI Taxonomy" id="208199"/>
    <lineage>
        <taxon>Bacteria</taxon>
        <taxon>Bacillati</taxon>
        <taxon>Bacillota</taxon>
        <taxon>Bacilli</taxon>
        <taxon>Bacillales</taxon>
        <taxon>Guptibacillaceae</taxon>
        <taxon>Guptibacillus</taxon>
    </lineage>
</organism>
<gene>
    <name evidence="9" type="ORF">AB986_12630</name>
</gene>
<reference evidence="9" key="1">
    <citation type="submission" date="2015-06" db="EMBL/GenBank/DDBJ databases">
        <authorList>
            <person name="Liu B."/>
            <person name="Wang J."/>
            <person name="Zhu Y."/>
            <person name="Liu G."/>
            <person name="Chen Q."/>
            <person name="Zheng C."/>
            <person name="Che J."/>
            <person name="Ge C."/>
            <person name="Shi H."/>
            <person name="Pan Z."/>
            <person name="Liu X."/>
        </authorList>
    </citation>
    <scope>NUCLEOTIDE SEQUENCE [LARGE SCALE GENOMIC DNA]</scope>
    <source>
        <strain evidence="9">DSM 16346</strain>
    </source>
</reference>
<evidence type="ECO:0000256" key="2">
    <source>
        <dbReference type="ARBA" id="ARBA00022448"/>
    </source>
</evidence>
<feature type="transmembrane region" description="Helical" evidence="7">
    <location>
        <begin position="387"/>
        <end position="404"/>
    </location>
</feature>
<evidence type="ECO:0000259" key="8">
    <source>
        <dbReference type="PROSITE" id="PS50850"/>
    </source>
</evidence>
<keyword evidence="10" id="KW-1185">Reference proteome</keyword>
<evidence type="ECO:0000256" key="6">
    <source>
        <dbReference type="ARBA" id="ARBA00023136"/>
    </source>
</evidence>
<evidence type="ECO:0000313" key="10">
    <source>
        <dbReference type="Proteomes" id="UP000035996"/>
    </source>
</evidence>
<feature type="transmembrane region" description="Helical" evidence="7">
    <location>
        <begin position="224"/>
        <end position="244"/>
    </location>
</feature>
<sequence>MKFLSFHRNVKLRLMDSTINILLSTMIFPFLAIYYAKNLGESMAGLILLVSIIFSMAGSMVGGHYSDRMGRKKLLIYASVFRLFFSICIILLHSPLLDVNNYLLIYFTFPLFTLIGIANGVEGPVGQALLIESTGTNERKYMFTIANWFANLAVALGGVAGGFMFNRYTFLLFCLYGLVCFLSFVFKCFIKDTQPVKNNTIRTTKFGIIKTYSILLKDKLMSKYLVALVLIISLELHLTYSVGIRLSQEMHDSSPIEIAKWSIAMSGQEFLGVLLTENTVLVVLLGLFITYLFKYLSEKTILVAGLILYSAGYLMIAASLNIWILLFAMLIATIGELMYLPMRSTYSSRIPPKDQMSTYKALEGMGYYAAEMWASLLVIVAGFIHHSILFIILLITAIIGIVLFKDVATRLDSNISSVRSSA</sequence>
<dbReference type="InterPro" id="IPR020846">
    <property type="entry name" value="MFS_dom"/>
</dbReference>
<name>A0A0J6CXK2_9BACL</name>
<keyword evidence="6 7" id="KW-0472">Membrane</keyword>
<feature type="transmembrane region" description="Helical" evidence="7">
    <location>
        <begin position="361"/>
        <end position="381"/>
    </location>
</feature>
<evidence type="ECO:0000256" key="1">
    <source>
        <dbReference type="ARBA" id="ARBA00004651"/>
    </source>
</evidence>
<dbReference type="InterPro" id="IPR050171">
    <property type="entry name" value="MFS_Transporters"/>
</dbReference>
<dbReference type="PATRIC" id="fig|157733.3.peg.558"/>
<accession>A0A0J6CXK2</accession>